<dbReference type="Gene3D" id="3.30.559.10">
    <property type="entry name" value="Chloramphenicol acetyltransferase-like domain"/>
    <property type="match status" value="2"/>
</dbReference>
<dbReference type="GO" id="GO:0016747">
    <property type="term" value="F:acyltransferase activity, transferring groups other than amino-acyl groups"/>
    <property type="evidence" value="ECO:0007669"/>
    <property type="project" value="TreeGrafter"/>
</dbReference>
<evidence type="ECO:0000256" key="2">
    <source>
        <dbReference type="ARBA" id="ARBA00022679"/>
    </source>
</evidence>
<dbReference type="AlphaFoldDB" id="A0AAV8H4X0"/>
<evidence type="ECO:0000313" key="4">
    <source>
        <dbReference type="EMBL" id="KAJ4812399.1"/>
    </source>
</evidence>
<dbReference type="SUPFAM" id="SSF52777">
    <property type="entry name" value="CoA-dependent acyltransferases"/>
    <property type="match status" value="1"/>
</dbReference>
<evidence type="ECO:0000313" key="5">
    <source>
        <dbReference type="Proteomes" id="UP001140206"/>
    </source>
</evidence>
<sequence length="432" mass="48048">MKKPEILQSSLVVPATDTPRESLSLLNLDFLNAHLHNCTIYLFKNTQGAKDFFSVEVLKSALAKALVLFYPLAGRYVVGHDSRSQIDCNAVGVPFVVARLDCRSDDIQLEPLSSEIRELFIPQEPQSLSLLQMLQVTYLKCGSVVLGTFSHHILVDGQSAAHFFQTWSMIARGDLKSIVPPSFDKTPLCARSPPKINYDFPAYTTDQSNIKGSPDACVLSLFKLSQEQIRHLKIQCSNGTSTNVSTFCAVSALFWKCYCIAQGLAPGTKTCLYFGANMRNRIHTPIPAYFGNASIRVSVISEVSKITSSPIGDVADTVKAVIDGLTEEYFRSLIDYLKVMSDKKMSVRYTDVSESDLTIRSVIGLSLCDVDFGWGAPQLFLWERPTRSRVAYIQNELGNDAGIKVVLSLDPSTMKRFEKVFYEELLFADEQN</sequence>
<protein>
    <submittedName>
        <fullName evidence="4">HXXXD-type acyl-transferase family protein</fullName>
    </submittedName>
</protein>
<name>A0AAV8H4X0_9POAL</name>
<organism evidence="4 5">
    <name type="scientific">Rhynchospora pubera</name>
    <dbReference type="NCBI Taxonomy" id="906938"/>
    <lineage>
        <taxon>Eukaryota</taxon>
        <taxon>Viridiplantae</taxon>
        <taxon>Streptophyta</taxon>
        <taxon>Embryophyta</taxon>
        <taxon>Tracheophyta</taxon>
        <taxon>Spermatophyta</taxon>
        <taxon>Magnoliopsida</taxon>
        <taxon>Liliopsida</taxon>
        <taxon>Poales</taxon>
        <taxon>Cyperaceae</taxon>
        <taxon>Cyperoideae</taxon>
        <taxon>Rhynchosporeae</taxon>
        <taxon>Rhynchospora</taxon>
    </lineage>
</organism>
<reference evidence="4" key="1">
    <citation type="submission" date="2022-08" db="EMBL/GenBank/DDBJ databases">
        <authorList>
            <person name="Marques A."/>
        </authorList>
    </citation>
    <scope>NUCLEOTIDE SEQUENCE</scope>
    <source>
        <strain evidence="4">RhyPub2mFocal</strain>
        <tissue evidence="4">Leaves</tissue>
    </source>
</reference>
<dbReference type="Pfam" id="PF02458">
    <property type="entry name" value="Transferase"/>
    <property type="match status" value="1"/>
</dbReference>
<dbReference type="PANTHER" id="PTHR31642:SF138">
    <property type="entry name" value="PUTRESCINE HYDROXYCINNAMOYLTRANSFERASE 1"/>
    <property type="match status" value="1"/>
</dbReference>
<gene>
    <name evidence="4" type="ORF">LUZ62_024965</name>
</gene>
<dbReference type="PANTHER" id="PTHR31642">
    <property type="entry name" value="TRICHOTHECENE 3-O-ACETYLTRANSFERASE"/>
    <property type="match status" value="1"/>
</dbReference>
<dbReference type="InterPro" id="IPR050317">
    <property type="entry name" value="Plant_Fungal_Acyltransferase"/>
</dbReference>
<evidence type="ECO:0000256" key="1">
    <source>
        <dbReference type="ARBA" id="ARBA00009861"/>
    </source>
</evidence>
<keyword evidence="3" id="KW-0012">Acyltransferase</keyword>
<keyword evidence="2" id="KW-0808">Transferase</keyword>
<dbReference type="Proteomes" id="UP001140206">
    <property type="component" value="Chromosome 1"/>
</dbReference>
<proteinExistence type="inferred from homology"/>
<comment type="similarity">
    <text evidence="1">Belongs to the plant acyltransferase family.</text>
</comment>
<keyword evidence="5" id="KW-1185">Reference proteome</keyword>
<dbReference type="EMBL" id="JAMFTS010000001">
    <property type="protein sequence ID" value="KAJ4812399.1"/>
    <property type="molecule type" value="Genomic_DNA"/>
</dbReference>
<accession>A0AAV8H4X0</accession>
<dbReference type="InterPro" id="IPR023213">
    <property type="entry name" value="CAT-like_dom_sf"/>
</dbReference>
<evidence type="ECO:0000256" key="3">
    <source>
        <dbReference type="ARBA" id="ARBA00023315"/>
    </source>
</evidence>
<comment type="caution">
    <text evidence="4">The sequence shown here is derived from an EMBL/GenBank/DDBJ whole genome shotgun (WGS) entry which is preliminary data.</text>
</comment>